<reference evidence="2" key="1">
    <citation type="submission" date="2020-07" db="EMBL/GenBank/DDBJ databases">
        <title>Multicomponent nature underlies the extraordinary mechanical properties of spider dragline silk.</title>
        <authorList>
            <person name="Kono N."/>
            <person name="Nakamura H."/>
            <person name="Mori M."/>
            <person name="Yoshida Y."/>
            <person name="Ohtoshi R."/>
            <person name="Malay A.D."/>
            <person name="Moran D.A.P."/>
            <person name="Tomita M."/>
            <person name="Numata K."/>
            <person name="Arakawa K."/>
        </authorList>
    </citation>
    <scope>NUCLEOTIDE SEQUENCE</scope>
</reference>
<evidence type="ECO:0000313" key="3">
    <source>
        <dbReference type="Proteomes" id="UP000887116"/>
    </source>
</evidence>
<evidence type="ECO:0000256" key="1">
    <source>
        <dbReference type="SAM" id="MobiDB-lite"/>
    </source>
</evidence>
<name>A0A8X6GBT8_TRICU</name>
<dbReference type="OrthoDB" id="193931at2759"/>
<keyword evidence="3" id="KW-1185">Reference proteome</keyword>
<organism evidence="2 3">
    <name type="scientific">Trichonephila clavata</name>
    <name type="common">Joro spider</name>
    <name type="synonym">Nephila clavata</name>
    <dbReference type="NCBI Taxonomy" id="2740835"/>
    <lineage>
        <taxon>Eukaryota</taxon>
        <taxon>Metazoa</taxon>
        <taxon>Ecdysozoa</taxon>
        <taxon>Arthropoda</taxon>
        <taxon>Chelicerata</taxon>
        <taxon>Arachnida</taxon>
        <taxon>Araneae</taxon>
        <taxon>Araneomorphae</taxon>
        <taxon>Entelegynae</taxon>
        <taxon>Araneoidea</taxon>
        <taxon>Nephilidae</taxon>
        <taxon>Trichonephila</taxon>
    </lineage>
</organism>
<proteinExistence type="predicted"/>
<gene>
    <name evidence="2" type="primary">NIM1K_0</name>
    <name evidence="2" type="ORF">TNCT_113631</name>
</gene>
<accession>A0A8X6GBT8</accession>
<feature type="region of interest" description="Disordered" evidence="1">
    <location>
        <begin position="1"/>
        <end position="38"/>
    </location>
</feature>
<evidence type="ECO:0000313" key="2">
    <source>
        <dbReference type="EMBL" id="GFQ79063.1"/>
    </source>
</evidence>
<dbReference type="EMBL" id="BMAO01002202">
    <property type="protein sequence ID" value="GFQ79063.1"/>
    <property type="molecule type" value="Genomic_DNA"/>
</dbReference>
<feature type="compositionally biased region" description="Low complexity" evidence="1">
    <location>
        <begin position="23"/>
        <end position="34"/>
    </location>
</feature>
<dbReference type="AlphaFoldDB" id="A0A8X6GBT8"/>
<protein>
    <submittedName>
        <fullName evidence="2">Uncharacterized protein</fullName>
    </submittedName>
</protein>
<sequence length="108" mass="12271">MPAARVSPADNNFNNPCRDSDSSNDSNPNSNSSSIQEKIKYEKDKHLDLLTPYQKIVHKLQTDEKWRQDIIQGKRIGLYRLKEELGTGNFSQVKAATHALTKGEKENQ</sequence>
<comment type="caution">
    <text evidence="2">The sequence shown here is derived from an EMBL/GenBank/DDBJ whole genome shotgun (WGS) entry which is preliminary data.</text>
</comment>
<dbReference type="Proteomes" id="UP000887116">
    <property type="component" value="Unassembled WGS sequence"/>
</dbReference>